<evidence type="ECO:0000313" key="5">
    <source>
        <dbReference type="Proteomes" id="UP000582016"/>
    </source>
</evidence>
<keyword evidence="2 3" id="KW-0040">ANK repeat</keyword>
<organism evidence="4 5">
    <name type="scientific">Fusarium phyllophilum</name>
    <dbReference type="NCBI Taxonomy" id="47803"/>
    <lineage>
        <taxon>Eukaryota</taxon>
        <taxon>Fungi</taxon>
        <taxon>Dikarya</taxon>
        <taxon>Ascomycota</taxon>
        <taxon>Pezizomycotina</taxon>
        <taxon>Sordariomycetes</taxon>
        <taxon>Hypocreomycetidae</taxon>
        <taxon>Hypocreales</taxon>
        <taxon>Nectriaceae</taxon>
        <taxon>Fusarium</taxon>
        <taxon>Fusarium fujikuroi species complex</taxon>
    </lineage>
</organism>
<dbReference type="Proteomes" id="UP000582016">
    <property type="component" value="Unassembled WGS sequence"/>
</dbReference>
<dbReference type="InterPro" id="IPR002110">
    <property type="entry name" value="Ankyrin_rpt"/>
</dbReference>
<gene>
    <name evidence="4" type="ORF">FPHYL_13257</name>
</gene>
<dbReference type="EMBL" id="JAAOAQ010000756">
    <property type="protein sequence ID" value="KAF5535211.1"/>
    <property type="molecule type" value="Genomic_DNA"/>
</dbReference>
<sequence length="366" mass="40656">MESEFPALWNAIRLGSRDRMVQILLEYGATIDVNSKDRNVLIAAAREGLLTAVQLLLNHGADINTKNDDNETPLIMAARFAHEDLVLFLVGQGARFNVADFRVWLRKMAQIPGKRWSTGVVQTILHHVTDICWRGEDGGILLSLAVAFADHEIIQVCLAEGVDVNRKHPNGATALFEAMLEWGSGGPNTYYRYSGYLRRDVNHRNKKSPTMIAGRLAIAAVLMDHGADVNVSADFNDDSQRPLLVAAASLGVDWAVQALIEYGADCNARAMVIRNPESTRRRFASVFRRVSNEQEPEDMAQGGSALIYAARWGYVSTLRLLLAHGADTSFVDEYGKTALEWALEFEHREIEQMLMEHDKAMGCSVT</sequence>
<protein>
    <submittedName>
        <fullName evidence="4">Ankyrin repeat</fullName>
    </submittedName>
</protein>
<evidence type="ECO:0000313" key="4">
    <source>
        <dbReference type="EMBL" id="KAF5535211.1"/>
    </source>
</evidence>
<feature type="repeat" description="ANK" evidence="3">
    <location>
        <begin position="238"/>
        <end position="271"/>
    </location>
</feature>
<dbReference type="GO" id="GO:0005737">
    <property type="term" value="C:cytoplasm"/>
    <property type="evidence" value="ECO:0007669"/>
    <property type="project" value="TreeGrafter"/>
</dbReference>
<accession>A0A8H5IE90</accession>
<dbReference type="SUPFAM" id="SSF48403">
    <property type="entry name" value="Ankyrin repeat"/>
    <property type="match status" value="1"/>
</dbReference>
<dbReference type="Pfam" id="PF12796">
    <property type="entry name" value="Ank_2"/>
    <property type="match status" value="2"/>
</dbReference>
<dbReference type="OrthoDB" id="20872at2759"/>
<feature type="repeat" description="ANK" evidence="3">
    <location>
        <begin position="69"/>
        <end position="101"/>
    </location>
</feature>
<evidence type="ECO:0000256" key="3">
    <source>
        <dbReference type="PROSITE-ProRule" id="PRU00023"/>
    </source>
</evidence>
<keyword evidence="5" id="KW-1185">Reference proteome</keyword>
<keyword evidence="1" id="KW-0677">Repeat</keyword>
<reference evidence="4 5" key="1">
    <citation type="submission" date="2020-05" db="EMBL/GenBank/DDBJ databases">
        <title>Identification and distribution of gene clusters putatively required for synthesis of sphingolipid metabolism inhibitors in phylogenetically diverse species of the filamentous fungus Fusarium.</title>
        <authorList>
            <person name="Kim H.-S."/>
            <person name="Busman M."/>
            <person name="Brown D.W."/>
            <person name="Divon H."/>
            <person name="Uhlig S."/>
            <person name="Proctor R.H."/>
        </authorList>
    </citation>
    <scope>NUCLEOTIDE SEQUENCE [LARGE SCALE GENOMIC DNA]</scope>
    <source>
        <strain evidence="4 5">NRRL 13617</strain>
    </source>
</reference>
<dbReference type="PANTHER" id="PTHR24198">
    <property type="entry name" value="ANKYRIN REPEAT AND PROTEIN KINASE DOMAIN-CONTAINING PROTEIN"/>
    <property type="match status" value="1"/>
</dbReference>
<evidence type="ECO:0000256" key="2">
    <source>
        <dbReference type="ARBA" id="ARBA00023043"/>
    </source>
</evidence>
<dbReference type="InterPro" id="IPR036770">
    <property type="entry name" value="Ankyrin_rpt-contain_sf"/>
</dbReference>
<proteinExistence type="predicted"/>
<dbReference type="PROSITE" id="PS50297">
    <property type="entry name" value="ANK_REP_REGION"/>
    <property type="match status" value="3"/>
</dbReference>
<name>A0A8H5IE90_9HYPO</name>
<dbReference type="AlphaFoldDB" id="A0A8H5IE90"/>
<evidence type="ECO:0000256" key="1">
    <source>
        <dbReference type="ARBA" id="ARBA00022737"/>
    </source>
</evidence>
<feature type="repeat" description="ANK" evidence="3">
    <location>
        <begin position="36"/>
        <end position="68"/>
    </location>
</feature>
<feature type="repeat" description="ANK" evidence="3">
    <location>
        <begin position="301"/>
        <end position="333"/>
    </location>
</feature>
<dbReference type="PROSITE" id="PS50088">
    <property type="entry name" value="ANK_REPEAT"/>
    <property type="match status" value="4"/>
</dbReference>
<comment type="caution">
    <text evidence="4">The sequence shown here is derived from an EMBL/GenBank/DDBJ whole genome shotgun (WGS) entry which is preliminary data.</text>
</comment>
<dbReference type="Gene3D" id="1.25.40.20">
    <property type="entry name" value="Ankyrin repeat-containing domain"/>
    <property type="match status" value="3"/>
</dbReference>
<dbReference type="SMART" id="SM00248">
    <property type="entry name" value="ANK"/>
    <property type="match status" value="8"/>
</dbReference>
<dbReference type="PANTHER" id="PTHR24198:SF165">
    <property type="entry name" value="ANKYRIN REPEAT-CONTAINING PROTEIN-RELATED"/>
    <property type="match status" value="1"/>
</dbReference>